<organism evidence="2 3">
    <name type="scientific">Enterococcus ureasiticus</name>
    <dbReference type="NCBI Taxonomy" id="903984"/>
    <lineage>
        <taxon>Bacteria</taxon>
        <taxon>Bacillati</taxon>
        <taxon>Bacillota</taxon>
        <taxon>Bacilli</taxon>
        <taxon>Lactobacillales</taxon>
        <taxon>Enterococcaceae</taxon>
        <taxon>Enterococcus</taxon>
    </lineage>
</organism>
<feature type="transmembrane region" description="Helical" evidence="1">
    <location>
        <begin position="113"/>
        <end position="134"/>
    </location>
</feature>
<evidence type="ECO:0000256" key="1">
    <source>
        <dbReference type="SAM" id="Phobius"/>
    </source>
</evidence>
<dbReference type="Proteomes" id="UP000094068">
    <property type="component" value="Unassembled WGS sequence"/>
</dbReference>
<evidence type="ECO:0000313" key="2">
    <source>
        <dbReference type="EMBL" id="OEG10405.1"/>
    </source>
</evidence>
<feature type="transmembrane region" description="Helical" evidence="1">
    <location>
        <begin position="140"/>
        <end position="158"/>
    </location>
</feature>
<name>A0A1E5GCU2_9ENTE</name>
<reference evidence="3" key="1">
    <citation type="submission" date="2016-09" db="EMBL/GenBank/DDBJ databases">
        <authorList>
            <person name="Gulvik C.A."/>
        </authorList>
    </citation>
    <scope>NUCLEOTIDE SEQUENCE [LARGE SCALE GENOMIC DNA]</scope>
    <source>
        <strain evidence="3">DSM 23328</strain>
    </source>
</reference>
<keyword evidence="1" id="KW-0812">Transmembrane</keyword>
<feature type="transmembrane region" description="Helical" evidence="1">
    <location>
        <begin position="36"/>
        <end position="57"/>
    </location>
</feature>
<feature type="transmembrane region" description="Helical" evidence="1">
    <location>
        <begin position="77"/>
        <end position="101"/>
    </location>
</feature>
<dbReference type="AlphaFoldDB" id="A0A1E5GCU2"/>
<keyword evidence="1" id="KW-0472">Membrane</keyword>
<protein>
    <submittedName>
        <fullName evidence="2">Uncharacterized protein</fullName>
    </submittedName>
</protein>
<feature type="transmembrane region" description="Helical" evidence="1">
    <location>
        <begin position="188"/>
        <end position="207"/>
    </location>
</feature>
<gene>
    <name evidence="2" type="ORF">BCR21_13750</name>
</gene>
<evidence type="ECO:0000313" key="3">
    <source>
        <dbReference type="Proteomes" id="UP000094068"/>
    </source>
</evidence>
<sequence>MTTKKIEFNAIEEIITKNFALECCEMSEKFSFFRRFLVGGFFSTLLLMLGFFSQYAITHFHSATITLDSTNEYQYFVTPMSIVFILSSILFFTLVFGGTFYRKRLNIKLSLFSAKWLMAITIFLYALSFIVSQLLISIKILRYFYSILFIISIFLIIFKTKKNINELLYGEKKEDDFISKNWKKIRELIGILFSVTMIYSVLFQNNSTLKQNFYLILLWFFPILIIVAGFFWTSIYKSYVKLFYLNYFSEDFRKKFGVDNGIWYGSKSKEYKKEQRKNSNPFLNT</sequence>
<feature type="transmembrane region" description="Helical" evidence="1">
    <location>
        <begin position="213"/>
        <end position="232"/>
    </location>
</feature>
<comment type="caution">
    <text evidence="2">The sequence shown here is derived from an EMBL/GenBank/DDBJ whole genome shotgun (WGS) entry which is preliminary data.</text>
</comment>
<dbReference type="EMBL" id="MIJZ01000015">
    <property type="protein sequence ID" value="OEG10405.1"/>
    <property type="molecule type" value="Genomic_DNA"/>
</dbReference>
<keyword evidence="1" id="KW-1133">Transmembrane helix</keyword>
<dbReference type="OrthoDB" id="2223732at2"/>
<keyword evidence="3" id="KW-1185">Reference proteome</keyword>
<proteinExistence type="predicted"/>
<dbReference type="RefSeq" id="WP_069647088.1">
    <property type="nucleotide sequence ID" value="NZ_MIJZ01000015.1"/>
</dbReference>
<accession>A0A1E5GCU2</accession>